<evidence type="ECO:0000256" key="2">
    <source>
        <dbReference type="SAM" id="Phobius"/>
    </source>
</evidence>
<feature type="compositionally biased region" description="Basic and acidic residues" evidence="1">
    <location>
        <begin position="507"/>
        <end position="517"/>
    </location>
</feature>
<organism evidence="5 6">
    <name type="scientific">Potamilus streckersoni</name>
    <dbReference type="NCBI Taxonomy" id="2493646"/>
    <lineage>
        <taxon>Eukaryota</taxon>
        <taxon>Metazoa</taxon>
        <taxon>Spiralia</taxon>
        <taxon>Lophotrochozoa</taxon>
        <taxon>Mollusca</taxon>
        <taxon>Bivalvia</taxon>
        <taxon>Autobranchia</taxon>
        <taxon>Heteroconchia</taxon>
        <taxon>Palaeoheterodonta</taxon>
        <taxon>Unionida</taxon>
        <taxon>Unionoidea</taxon>
        <taxon>Unionidae</taxon>
        <taxon>Ambleminae</taxon>
        <taxon>Lampsilini</taxon>
        <taxon>Potamilus</taxon>
    </lineage>
</organism>
<dbReference type="PROSITE" id="PS50060">
    <property type="entry name" value="MAM_2"/>
    <property type="match status" value="2"/>
</dbReference>
<dbReference type="PANTHER" id="PTHR23282:SF101">
    <property type="entry name" value="MAM DOMAIN-CONTAINING PROTEIN"/>
    <property type="match status" value="1"/>
</dbReference>
<feature type="signal peptide" evidence="3">
    <location>
        <begin position="1"/>
        <end position="18"/>
    </location>
</feature>
<reference evidence="5" key="1">
    <citation type="journal article" date="2021" name="Genome Biol. Evol.">
        <title>A High-Quality Reference Genome for a Parasitic Bivalve with Doubly Uniparental Inheritance (Bivalvia: Unionida).</title>
        <authorList>
            <person name="Smith C.H."/>
        </authorList>
    </citation>
    <scope>NUCLEOTIDE SEQUENCE</scope>
    <source>
        <strain evidence="5">CHS0354</strain>
    </source>
</reference>
<protein>
    <recommendedName>
        <fullName evidence="4">MAM domain-containing protein</fullName>
    </recommendedName>
</protein>
<dbReference type="SUPFAM" id="SSF49899">
    <property type="entry name" value="Concanavalin A-like lectins/glucanases"/>
    <property type="match status" value="2"/>
</dbReference>
<keyword evidence="2" id="KW-0812">Transmembrane</keyword>
<keyword evidence="2" id="KW-1133">Transmembrane helix</keyword>
<dbReference type="InterPro" id="IPR013320">
    <property type="entry name" value="ConA-like_dom_sf"/>
</dbReference>
<dbReference type="AlphaFoldDB" id="A0AAE0RSC5"/>
<feature type="compositionally biased region" description="Low complexity" evidence="1">
    <location>
        <begin position="334"/>
        <end position="350"/>
    </location>
</feature>
<dbReference type="InterPro" id="IPR000998">
    <property type="entry name" value="MAM_dom"/>
</dbReference>
<dbReference type="GO" id="GO:0016020">
    <property type="term" value="C:membrane"/>
    <property type="evidence" value="ECO:0007669"/>
    <property type="project" value="InterPro"/>
</dbReference>
<keyword evidence="3" id="KW-0732">Signal</keyword>
<dbReference type="InterPro" id="IPR051560">
    <property type="entry name" value="MAM_domain-containing"/>
</dbReference>
<reference evidence="5" key="2">
    <citation type="journal article" date="2021" name="Genome Biol. Evol.">
        <title>Developing a high-quality reference genome for a parasitic bivalve with doubly uniparental inheritance (Bivalvia: Unionida).</title>
        <authorList>
            <person name="Smith C.H."/>
        </authorList>
    </citation>
    <scope>NUCLEOTIDE SEQUENCE</scope>
    <source>
        <strain evidence="5">CHS0354</strain>
        <tissue evidence="5">Mantle</tissue>
    </source>
</reference>
<sequence>MLICGRVLFSAIIQQVFMHVSMHPVDCSFDDGLCGWRDPYNFSSGNLRLKQNGTNSYLQLGSLYWSEHTTHVESMAAQGSRIQCLKLFYMTKRFSYTDYYYSGSLNVTLVYNNSEHPLILLREGNIENKWQMVLLNINNMKKHETFRIRLTATIEKNDVMNIDNIQLLNGVCRMDCDFEDYCGWIIRNFNKSTYTKETGYYLLAKGKNVNASMTSTNIYLEDFQCVTFLYQMSEDHENKIELLVQGELGLITRETWTTSADMGYTWYNAIVETEVANISVIKMIIQVVTGDSYLSSIGLDNISISQDSCLDCTFSEGFCNWEGGPLWQMNKNATDSSSSTSTTNRTSTSTETDDPNTSATIISTADHNGTVIVCTIAETTATDTTTTEVGGIIGTVIGCFSMGVAVLLLIVFIYRRRRSSLIETKASQSKTVANRNYMGAMGTYNIDQTPSSSATNKNQRINENVHYSAQADYDTVENKKQNETLHISAQGNANVYPLVESVLDNDRNNVTHPEKSHVLKQNSANSDETNPYDDTLYDTRGSLPDSTYDHANKFSDDTYDSTIPNTTRTFDDTYNHTTFNSTYSRTICTDDITCNMTTWSPNLNDSMPIYELAGNDVYERDYETHYTPERSVDV</sequence>
<feature type="compositionally biased region" description="Polar residues" evidence="1">
    <location>
        <begin position="519"/>
        <end position="529"/>
    </location>
</feature>
<feature type="region of interest" description="Disordered" evidence="1">
    <location>
        <begin position="332"/>
        <end position="361"/>
    </location>
</feature>
<feature type="domain" description="MAM" evidence="4">
    <location>
        <begin position="174"/>
        <end position="311"/>
    </location>
</feature>
<feature type="domain" description="MAM" evidence="4">
    <location>
        <begin position="25"/>
        <end position="174"/>
    </location>
</feature>
<reference evidence="5" key="3">
    <citation type="submission" date="2023-05" db="EMBL/GenBank/DDBJ databases">
        <authorList>
            <person name="Smith C.H."/>
        </authorList>
    </citation>
    <scope>NUCLEOTIDE SEQUENCE</scope>
    <source>
        <strain evidence="5">CHS0354</strain>
        <tissue evidence="5">Mantle</tissue>
    </source>
</reference>
<comment type="caution">
    <text evidence="5">The sequence shown here is derived from an EMBL/GenBank/DDBJ whole genome shotgun (WGS) entry which is preliminary data.</text>
</comment>
<accession>A0AAE0RSC5</accession>
<dbReference type="SMART" id="SM00137">
    <property type="entry name" value="MAM"/>
    <property type="match status" value="1"/>
</dbReference>
<dbReference type="Gene3D" id="2.60.120.200">
    <property type="match status" value="2"/>
</dbReference>
<dbReference type="Proteomes" id="UP001195483">
    <property type="component" value="Unassembled WGS sequence"/>
</dbReference>
<evidence type="ECO:0000313" key="6">
    <source>
        <dbReference type="Proteomes" id="UP001195483"/>
    </source>
</evidence>
<keyword evidence="6" id="KW-1185">Reference proteome</keyword>
<evidence type="ECO:0000256" key="3">
    <source>
        <dbReference type="SAM" id="SignalP"/>
    </source>
</evidence>
<keyword evidence="2" id="KW-0472">Membrane</keyword>
<evidence type="ECO:0000313" key="5">
    <source>
        <dbReference type="EMBL" id="KAK3578813.1"/>
    </source>
</evidence>
<name>A0AAE0RSC5_9BIVA</name>
<proteinExistence type="predicted"/>
<feature type="region of interest" description="Disordered" evidence="1">
    <location>
        <begin position="507"/>
        <end position="531"/>
    </location>
</feature>
<dbReference type="PANTHER" id="PTHR23282">
    <property type="entry name" value="APICAL ENDOSOMAL GLYCOPROTEIN PRECURSOR"/>
    <property type="match status" value="1"/>
</dbReference>
<gene>
    <name evidence="5" type="ORF">CHS0354_030236</name>
</gene>
<feature type="transmembrane region" description="Helical" evidence="2">
    <location>
        <begin position="389"/>
        <end position="414"/>
    </location>
</feature>
<dbReference type="EMBL" id="JAEAOA010001799">
    <property type="protein sequence ID" value="KAK3578813.1"/>
    <property type="molecule type" value="Genomic_DNA"/>
</dbReference>
<evidence type="ECO:0000259" key="4">
    <source>
        <dbReference type="PROSITE" id="PS50060"/>
    </source>
</evidence>
<feature type="chain" id="PRO_5042061210" description="MAM domain-containing protein" evidence="3">
    <location>
        <begin position="19"/>
        <end position="634"/>
    </location>
</feature>
<evidence type="ECO:0000256" key="1">
    <source>
        <dbReference type="SAM" id="MobiDB-lite"/>
    </source>
</evidence>
<dbReference type="Pfam" id="PF00629">
    <property type="entry name" value="MAM"/>
    <property type="match status" value="2"/>
</dbReference>